<dbReference type="InterPro" id="IPR005243">
    <property type="entry name" value="THIRX-like_proc"/>
</dbReference>
<dbReference type="Gene3D" id="3.40.30.10">
    <property type="entry name" value="Glutaredoxin"/>
    <property type="match status" value="1"/>
</dbReference>
<proteinExistence type="predicted"/>
<reference evidence="2 3" key="2">
    <citation type="journal article" date="2021" name="Int. J. Syst. Evol. Microbiol.">
        <title>Isolation and Polyphasic Characterization of Desulfuromonas versatilis sp. Nov., an Electrogenic Bacteria Capable of Versatile Metabolism Isolated from a Graphene Oxide-Reducing Enrichment Culture.</title>
        <authorList>
            <person name="Xie L."/>
            <person name="Yoshida N."/>
            <person name="Ishii S."/>
            <person name="Meng L."/>
        </authorList>
    </citation>
    <scope>NUCLEOTIDE SEQUENCE [LARGE SCALE GENOMIC DNA]</scope>
    <source>
        <strain evidence="2 3">NIT-T3</strain>
    </source>
</reference>
<evidence type="ECO:0000313" key="3">
    <source>
        <dbReference type="Proteomes" id="UP001319827"/>
    </source>
</evidence>
<organism evidence="2 3">
    <name type="scientific">Desulfuromonas versatilis</name>
    <dbReference type="NCBI Taxonomy" id="2802975"/>
    <lineage>
        <taxon>Bacteria</taxon>
        <taxon>Pseudomonadati</taxon>
        <taxon>Thermodesulfobacteriota</taxon>
        <taxon>Desulfuromonadia</taxon>
        <taxon>Desulfuromonadales</taxon>
        <taxon>Desulfuromonadaceae</taxon>
        <taxon>Desulfuromonas</taxon>
    </lineage>
</organism>
<dbReference type="Proteomes" id="UP001319827">
    <property type="component" value="Chromosome"/>
</dbReference>
<dbReference type="PANTHER" id="PTHR36450">
    <property type="entry name" value="THIOREDOXIN"/>
    <property type="match status" value="1"/>
</dbReference>
<dbReference type="Pfam" id="PF13192">
    <property type="entry name" value="Thioredoxin_3"/>
    <property type="match status" value="1"/>
</dbReference>
<dbReference type="NCBIfam" id="TIGR00412">
    <property type="entry name" value="redox_disulf_2"/>
    <property type="match status" value="1"/>
</dbReference>
<evidence type="ECO:0000313" key="2">
    <source>
        <dbReference type="EMBL" id="BCR04854.1"/>
    </source>
</evidence>
<sequence>MTIELLGDNCWMCRRLEKNIREAVEATHIQAEYQRVEDPERMVEYGLLSLPGLSIDGKLVSAGKLLSTRTLEKMLAPQEPTGPEES</sequence>
<feature type="domain" description="Thioredoxin-like fold" evidence="1">
    <location>
        <begin position="1"/>
        <end position="75"/>
    </location>
</feature>
<name>A0ABN6DZB9_9BACT</name>
<dbReference type="InterPro" id="IPR036249">
    <property type="entry name" value="Thioredoxin-like_sf"/>
</dbReference>
<evidence type="ECO:0000259" key="1">
    <source>
        <dbReference type="Pfam" id="PF13192"/>
    </source>
</evidence>
<dbReference type="PANTHER" id="PTHR36450:SF1">
    <property type="entry name" value="THIOREDOXIN"/>
    <property type="match status" value="1"/>
</dbReference>
<dbReference type="EMBL" id="AP024355">
    <property type="protein sequence ID" value="BCR04854.1"/>
    <property type="molecule type" value="Genomic_DNA"/>
</dbReference>
<dbReference type="SUPFAM" id="SSF52833">
    <property type="entry name" value="Thioredoxin-like"/>
    <property type="match status" value="1"/>
</dbReference>
<accession>A0ABN6DZB9</accession>
<dbReference type="RefSeq" id="WP_221252300.1">
    <property type="nucleotide sequence ID" value="NZ_AP024355.1"/>
</dbReference>
<protein>
    <submittedName>
        <fullName evidence="2">Thioredoxin family protein</fullName>
    </submittedName>
</protein>
<reference evidence="2 3" key="1">
    <citation type="journal article" date="2016" name="C (Basel)">
        <title>Selective Growth of and Electricity Production by Marine Exoelectrogenic Bacteria in Self-Aggregated Hydrogel of Microbially Reduced Graphene Oxide.</title>
        <authorList>
            <person name="Yoshida N."/>
            <person name="Goto Y."/>
            <person name="Miyata Y."/>
        </authorList>
    </citation>
    <scope>NUCLEOTIDE SEQUENCE [LARGE SCALE GENOMIC DNA]</scope>
    <source>
        <strain evidence="2 3">NIT-T3</strain>
    </source>
</reference>
<gene>
    <name evidence="2" type="ORF">DESUT3_19230</name>
</gene>
<dbReference type="InterPro" id="IPR012336">
    <property type="entry name" value="Thioredoxin-like_fold"/>
</dbReference>
<keyword evidence="3" id="KW-1185">Reference proteome</keyword>